<protein>
    <recommendedName>
        <fullName evidence="3">HEAT repeat protein</fullName>
    </recommendedName>
</protein>
<evidence type="ECO:0008006" key="3">
    <source>
        <dbReference type="Google" id="ProtNLM"/>
    </source>
</evidence>
<keyword evidence="2" id="KW-1185">Reference proteome</keyword>
<dbReference type="SUPFAM" id="SSF48371">
    <property type="entry name" value="ARM repeat"/>
    <property type="match status" value="1"/>
</dbReference>
<sequence length="398" mass="42337">MCAAVVRAPRQTAAMSANDATAALPEPAALLASTDWAALTHAYGPADGTPDDLLGLLHDDPEVQAESLGRLEMSVLHQGSLYSATAPAALFVAGILNDARTLAVHERFSPWDDRVRPLRAALLEWLGELAESAAYEDDGEDQEDDGEEWAEEIAAIEACRAVRPQLFDAVAPWLDDADGIVREAALGAVTHLLRAPELADRIPAAAERLERIARGDGDRRERAGALLSLGSWGRDTGGLLTDADPAVRACAALGTTAPGAVRALLDALADPAAADAWFDEPLPHFDGWFRFTLLRGLLDRARHFDEVLPAALALVPMCGQYTVDSDWGPLLASAFPEPYAPGRPLTAAQQAYLRALADRDACWGDIANRVSWLRSAGLPTQRDPLRALLAAGAATPSS</sequence>
<dbReference type="EMBL" id="FZOF01000004">
    <property type="protein sequence ID" value="SNS19165.1"/>
    <property type="molecule type" value="Genomic_DNA"/>
</dbReference>
<accession>A0A239CG24</accession>
<name>A0A239CG24_9ACTN</name>
<reference evidence="1 2" key="1">
    <citation type="submission" date="2017-06" db="EMBL/GenBank/DDBJ databases">
        <authorList>
            <person name="Kim H.J."/>
            <person name="Triplett B.A."/>
        </authorList>
    </citation>
    <scope>NUCLEOTIDE SEQUENCE [LARGE SCALE GENOMIC DNA]</scope>
    <source>
        <strain evidence="1 2">CGMCC 4.1858</strain>
    </source>
</reference>
<dbReference type="Gene3D" id="1.25.10.10">
    <property type="entry name" value="Leucine-rich Repeat Variant"/>
    <property type="match status" value="1"/>
</dbReference>
<dbReference type="InterPro" id="IPR016024">
    <property type="entry name" value="ARM-type_fold"/>
</dbReference>
<gene>
    <name evidence="1" type="ORF">SAMN05216252_10415</name>
</gene>
<proteinExistence type="predicted"/>
<evidence type="ECO:0000313" key="1">
    <source>
        <dbReference type="EMBL" id="SNS19165.1"/>
    </source>
</evidence>
<dbReference type="AlphaFoldDB" id="A0A239CG24"/>
<dbReference type="OrthoDB" id="292843at2"/>
<organism evidence="1 2">
    <name type="scientific">Actinacidiphila glaucinigra</name>
    <dbReference type="NCBI Taxonomy" id="235986"/>
    <lineage>
        <taxon>Bacteria</taxon>
        <taxon>Bacillati</taxon>
        <taxon>Actinomycetota</taxon>
        <taxon>Actinomycetes</taxon>
        <taxon>Kitasatosporales</taxon>
        <taxon>Streptomycetaceae</taxon>
        <taxon>Actinacidiphila</taxon>
    </lineage>
</organism>
<dbReference type="InterPro" id="IPR011989">
    <property type="entry name" value="ARM-like"/>
</dbReference>
<evidence type="ECO:0000313" key="2">
    <source>
        <dbReference type="Proteomes" id="UP000198280"/>
    </source>
</evidence>
<dbReference type="Proteomes" id="UP000198280">
    <property type="component" value="Unassembled WGS sequence"/>
</dbReference>